<feature type="transmembrane region" description="Helical" evidence="7">
    <location>
        <begin position="236"/>
        <end position="256"/>
    </location>
</feature>
<dbReference type="InterPro" id="IPR006707">
    <property type="entry name" value="T7SS_EccD"/>
</dbReference>
<keyword evidence="5 7" id="KW-1133">Transmembrane helix</keyword>
<evidence type="ECO:0000259" key="8">
    <source>
        <dbReference type="Pfam" id="PF19053"/>
    </source>
</evidence>
<dbReference type="Gene3D" id="3.10.20.90">
    <property type="entry name" value="Phosphatidylinositol 3-kinase Catalytic Subunit, Chain A, domain 1"/>
    <property type="match status" value="1"/>
</dbReference>
<keyword evidence="6 7" id="KW-0472">Membrane</keyword>
<accession>A0ABN0XLM8</accession>
<name>A0ABN0XLM8_9ACTN</name>
<feature type="transmembrane region" description="Helical" evidence="7">
    <location>
        <begin position="435"/>
        <end position="461"/>
    </location>
</feature>
<evidence type="ECO:0000256" key="3">
    <source>
        <dbReference type="ARBA" id="ARBA00022475"/>
    </source>
</evidence>
<comment type="similarity">
    <text evidence="2">Belongs to the EccD/Snm4 family.</text>
</comment>
<feature type="transmembrane region" description="Helical" evidence="7">
    <location>
        <begin position="400"/>
        <end position="423"/>
    </location>
</feature>
<evidence type="ECO:0000256" key="2">
    <source>
        <dbReference type="ARBA" id="ARBA00006162"/>
    </source>
</evidence>
<evidence type="ECO:0000256" key="1">
    <source>
        <dbReference type="ARBA" id="ARBA00004651"/>
    </source>
</evidence>
<feature type="transmembrane region" description="Helical" evidence="7">
    <location>
        <begin position="262"/>
        <end position="284"/>
    </location>
</feature>
<evidence type="ECO:0000256" key="6">
    <source>
        <dbReference type="ARBA" id="ARBA00023136"/>
    </source>
</evidence>
<feature type="transmembrane region" description="Helical" evidence="7">
    <location>
        <begin position="148"/>
        <end position="167"/>
    </location>
</feature>
<feature type="transmembrane region" description="Helical" evidence="7">
    <location>
        <begin position="376"/>
        <end position="394"/>
    </location>
</feature>
<dbReference type="Pfam" id="PF08817">
    <property type="entry name" value="YukD"/>
    <property type="match status" value="1"/>
</dbReference>
<keyword evidence="3" id="KW-1003">Cell membrane</keyword>
<dbReference type="EMBL" id="BAAABM010000066">
    <property type="protein sequence ID" value="GAA0367020.1"/>
    <property type="molecule type" value="Genomic_DNA"/>
</dbReference>
<feature type="transmembrane region" description="Helical" evidence="7">
    <location>
        <begin position="323"/>
        <end position="342"/>
    </location>
</feature>
<keyword evidence="10" id="KW-1185">Reference proteome</keyword>
<reference evidence="9 10" key="1">
    <citation type="journal article" date="2019" name="Int. J. Syst. Evol. Microbiol.">
        <title>The Global Catalogue of Microorganisms (GCM) 10K type strain sequencing project: providing services to taxonomists for standard genome sequencing and annotation.</title>
        <authorList>
            <consortium name="The Broad Institute Genomics Platform"/>
            <consortium name="The Broad Institute Genome Sequencing Center for Infectious Disease"/>
            <person name="Wu L."/>
            <person name="Ma J."/>
        </authorList>
    </citation>
    <scope>NUCLEOTIDE SEQUENCE [LARGE SCALE GENOMIC DNA]</scope>
    <source>
        <strain evidence="9 10">JCM 3146</strain>
    </source>
</reference>
<evidence type="ECO:0000256" key="7">
    <source>
        <dbReference type="SAM" id="Phobius"/>
    </source>
</evidence>
<organism evidence="9 10">
    <name type="scientific">Actinoallomurus spadix</name>
    <dbReference type="NCBI Taxonomy" id="79912"/>
    <lineage>
        <taxon>Bacteria</taxon>
        <taxon>Bacillati</taxon>
        <taxon>Actinomycetota</taxon>
        <taxon>Actinomycetes</taxon>
        <taxon>Streptosporangiales</taxon>
        <taxon>Thermomonosporaceae</taxon>
        <taxon>Actinoallomurus</taxon>
    </lineage>
</organism>
<sequence length="466" mass="47833">MSPSTGTDLCRVTVVAPRRRIDLSLPAEVPLGQLLPTLLRVSGDDLANQGLAHSGWVLQRIDGPPLDIGRTLTQLGVRDGEVLHFRPRLSLIPEMAFDDVADVVATGKKERSDRWRPDTTRRFGLGVAAAGFAVGAVPLLTYGPPWRLPAIVGGMVALILVLLAAALSRAVGDSTGGAVLGYASLPYAFVSGLLAPARGDLPLTHLGGPHLLTAFAATTVVAVLAGFGVADGLPWFIGIAFASLIGTIAAGVVLAFSGVNGAGIAAAAVAIAVALSALIPTLSFRLARVPLPPLPSSAEELRSDTTVVDGKALLRRTVVADRFATGLVAGIALIAAAALIFLVFAPGWPGPVMAAVVSMTLLLRSRIYSGRSQRGWMLVVGMGGLGLLAAAMAFRGSPATGLALVLPAVLAVAAIALTMGLWLPDHKPTPFWGRAGDIIDMIAVVALIPLALAVLHVYSAIRGLGG</sequence>
<gene>
    <name evidence="9" type="primary">eccD_2</name>
    <name evidence="9" type="ORF">GCM10010151_66190</name>
</gene>
<dbReference type="InterPro" id="IPR044049">
    <property type="entry name" value="EccD_transm"/>
</dbReference>
<comment type="caution">
    <text evidence="9">The sequence shown here is derived from an EMBL/GenBank/DDBJ whole genome shotgun (WGS) entry which is preliminary data.</text>
</comment>
<comment type="subcellular location">
    <subcellularLocation>
        <location evidence="1">Cell membrane</location>
        <topology evidence="1">Multi-pass membrane protein</topology>
    </subcellularLocation>
</comment>
<feature type="transmembrane region" description="Helical" evidence="7">
    <location>
        <begin position="123"/>
        <end position="142"/>
    </location>
</feature>
<dbReference type="InterPro" id="IPR024962">
    <property type="entry name" value="YukD-like"/>
</dbReference>
<evidence type="ECO:0000313" key="10">
    <source>
        <dbReference type="Proteomes" id="UP001501822"/>
    </source>
</evidence>
<dbReference type="RefSeq" id="WP_252799136.1">
    <property type="nucleotide sequence ID" value="NZ_BAAABM010000066.1"/>
</dbReference>
<evidence type="ECO:0000256" key="4">
    <source>
        <dbReference type="ARBA" id="ARBA00022692"/>
    </source>
</evidence>
<proteinExistence type="inferred from homology"/>
<dbReference type="Pfam" id="PF19053">
    <property type="entry name" value="EccD"/>
    <property type="match status" value="1"/>
</dbReference>
<evidence type="ECO:0000256" key="5">
    <source>
        <dbReference type="ARBA" id="ARBA00022989"/>
    </source>
</evidence>
<protein>
    <submittedName>
        <fullName evidence="9">Type VII secretion integral membrane protein EccD</fullName>
    </submittedName>
</protein>
<feature type="transmembrane region" description="Helical" evidence="7">
    <location>
        <begin position="209"/>
        <end position="229"/>
    </location>
</feature>
<keyword evidence="4 7" id="KW-0812">Transmembrane</keyword>
<feature type="domain" description="EccD-like transmembrane" evidence="8">
    <location>
        <begin position="120"/>
        <end position="464"/>
    </location>
</feature>
<dbReference type="Proteomes" id="UP001501822">
    <property type="component" value="Unassembled WGS sequence"/>
</dbReference>
<evidence type="ECO:0000313" key="9">
    <source>
        <dbReference type="EMBL" id="GAA0367020.1"/>
    </source>
</evidence>
<dbReference type="NCBIfam" id="TIGR03920">
    <property type="entry name" value="T7SS_EccD"/>
    <property type="match status" value="1"/>
</dbReference>
<dbReference type="PIRSF" id="PIRSF017804">
    <property type="entry name" value="Secretion_EccD1"/>
    <property type="match status" value="1"/>
</dbReference>
<feature type="transmembrane region" description="Helical" evidence="7">
    <location>
        <begin position="179"/>
        <end position="197"/>
    </location>
</feature>